<dbReference type="InterPro" id="IPR029016">
    <property type="entry name" value="GAF-like_dom_sf"/>
</dbReference>
<keyword evidence="3" id="KW-1185">Reference proteome</keyword>
<dbReference type="SUPFAM" id="SSF55781">
    <property type="entry name" value="GAF domain-like"/>
    <property type="match status" value="1"/>
</dbReference>
<dbReference type="Gene3D" id="3.30.450.40">
    <property type="match status" value="1"/>
</dbReference>
<evidence type="ECO:0000313" key="3">
    <source>
        <dbReference type="Proteomes" id="UP001595764"/>
    </source>
</evidence>
<dbReference type="SMART" id="SM01012">
    <property type="entry name" value="ANTAR"/>
    <property type="match status" value="1"/>
</dbReference>
<reference evidence="3" key="1">
    <citation type="journal article" date="2019" name="Int. J. Syst. Evol. Microbiol.">
        <title>The Global Catalogue of Microorganisms (GCM) 10K type strain sequencing project: providing services to taxonomists for standard genome sequencing and annotation.</title>
        <authorList>
            <consortium name="The Broad Institute Genomics Platform"/>
            <consortium name="The Broad Institute Genome Sequencing Center for Infectious Disease"/>
            <person name="Wu L."/>
            <person name="Ma J."/>
        </authorList>
    </citation>
    <scope>NUCLEOTIDE SEQUENCE [LARGE SCALE GENOMIC DNA]</scope>
    <source>
        <strain evidence="3">CGMCC 4.7682</strain>
    </source>
</reference>
<gene>
    <name evidence="2" type="ORF">ACFORO_08710</name>
</gene>
<sequence length="243" mass="25370">MVESRRQRMQALLAADRAARPASSVILACERCVVELSVSGAGATVLSRLANGAAPPSRGLVHATDAVSAGLEDLQLTVGEGPCLDAFESGGPVLIADLAAESARWPAFTRSACELGAAAVFSFPLQIGVVRLGSLDLYRDAAGPLTRLELADALILSDLAAQGVVADLDGHSAEDGSWLADPHEEVHQATGMVQVQLGSSTETALMRLRGYAFAHDLQLVEVARQVVGRSLRFTDAEDGNNAQ</sequence>
<proteinExistence type="predicted"/>
<dbReference type="InterPro" id="IPR005561">
    <property type="entry name" value="ANTAR"/>
</dbReference>
<dbReference type="RefSeq" id="WP_377868182.1">
    <property type="nucleotide sequence ID" value="NZ_JBHMAY010000005.1"/>
</dbReference>
<dbReference type="EMBL" id="JBHRWI010000012">
    <property type="protein sequence ID" value="MFC3510239.1"/>
    <property type="molecule type" value="Genomic_DNA"/>
</dbReference>
<comment type="caution">
    <text evidence="2">The sequence shown here is derived from an EMBL/GenBank/DDBJ whole genome shotgun (WGS) entry which is preliminary data.</text>
</comment>
<feature type="domain" description="ANTAR" evidence="1">
    <location>
        <begin position="164"/>
        <end position="227"/>
    </location>
</feature>
<dbReference type="Proteomes" id="UP001595764">
    <property type="component" value="Unassembled WGS sequence"/>
</dbReference>
<evidence type="ECO:0000259" key="1">
    <source>
        <dbReference type="SMART" id="SM01012"/>
    </source>
</evidence>
<name>A0ABV7QDI5_9PSEU</name>
<organism evidence="2 3">
    <name type="scientific">Amycolatopsis halotolerans</name>
    <dbReference type="NCBI Taxonomy" id="330083"/>
    <lineage>
        <taxon>Bacteria</taxon>
        <taxon>Bacillati</taxon>
        <taxon>Actinomycetota</taxon>
        <taxon>Actinomycetes</taxon>
        <taxon>Pseudonocardiales</taxon>
        <taxon>Pseudonocardiaceae</taxon>
        <taxon>Amycolatopsis</taxon>
    </lineage>
</organism>
<accession>A0ABV7QDI5</accession>
<evidence type="ECO:0000313" key="2">
    <source>
        <dbReference type="EMBL" id="MFC3510239.1"/>
    </source>
</evidence>
<protein>
    <submittedName>
        <fullName evidence="2">GAF and ANTAR domain-containing protein</fullName>
    </submittedName>
</protein>